<comment type="catalytic activity">
    <reaction evidence="6">
        <text>L-lysyl-[protein] + 3 S-adenosyl-L-methionine = N(6),N(6),N(6)-trimethyl-L-lysyl-[protein] + 3 S-adenosyl-L-homocysteine + 3 H(+)</text>
        <dbReference type="Rhea" id="RHEA:54192"/>
        <dbReference type="Rhea" id="RHEA-COMP:9752"/>
        <dbReference type="Rhea" id="RHEA-COMP:13826"/>
        <dbReference type="ChEBI" id="CHEBI:15378"/>
        <dbReference type="ChEBI" id="CHEBI:29969"/>
        <dbReference type="ChEBI" id="CHEBI:57856"/>
        <dbReference type="ChEBI" id="CHEBI:59789"/>
        <dbReference type="ChEBI" id="CHEBI:61961"/>
    </reaction>
</comment>
<sequence length="288" mass="32161">MNYKIANCTISGQPALVQTAKDLLADALGEVGFESFEETQQGLKAYIPAENFDEQHLKEVLKNIPIQEIDLTYHLEDMEDKNWNEVWENAGFAPIDIDEQLIIYDAKSAFVPATDHKIYIGIEARQAFGTGNHQTTRMMISMLLKLRLSEKRVLDCGCGTGILSIAASNLGANKVIGYDIDEWSVNNTLHNATMNNVTNLEVFHGNAQVLSHVSGLFDVVLANINRNILLQDMTSFVELMSPGAILLLSGFYEADANLLIEKATQLGLVERNRKTEDDWCCLMFTKEK</sequence>
<dbReference type="SUPFAM" id="SSF53335">
    <property type="entry name" value="S-adenosyl-L-methionine-dependent methyltransferases"/>
    <property type="match status" value="1"/>
</dbReference>
<organism evidence="7 8">
    <name type="scientific">Hoylesella timonensis S9-PR14</name>
    <dbReference type="NCBI Taxonomy" id="1401062"/>
    <lineage>
        <taxon>Bacteria</taxon>
        <taxon>Pseudomonadati</taxon>
        <taxon>Bacteroidota</taxon>
        <taxon>Bacteroidia</taxon>
        <taxon>Bacteroidales</taxon>
        <taxon>Prevotellaceae</taxon>
        <taxon>Hoylesella</taxon>
    </lineage>
</organism>
<dbReference type="EC" id="2.1.1.-" evidence="6"/>
<protein>
    <recommendedName>
        <fullName evidence="6">Ribosomal protein L11 methyltransferase</fullName>
        <shortName evidence="6">L11 Mtase</shortName>
        <ecNumber evidence="6">2.1.1.-</ecNumber>
    </recommendedName>
</protein>
<gene>
    <name evidence="6" type="primary">prmA</name>
    <name evidence="7" type="ORF">HMPREF9304_07265</name>
</gene>
<reference evidence="7 8" key="1">
    <citation type="submission" date="2014-07" db="EMBL/GenBank/DDBJ databases">
        <authorList>
            <person name="McCorrison J."/>
            <person name="Sanka R."/>
            <person name="Torralba M."/>
            <person name="Gillis M."/>
            <person name="Haft D.H."/>
            <person name="Methe B."/>
            <person name="Sutton G."/>
            <person name="Nelson K.E."/>
        </authorList>
    </citation>
    <scope>NUCLEOTIDE SEQUENCE [LARGE SCALE GENOMIC DNA]</scope>
    <source>
        <strain evidence="7 8">S9-PR14</strain>
    </source>
</reference>
<dbReference type="GO" id="GO:0005737">
    <property type="term" value="C:cytoplasm"/>
    <property type="evidence" value="ECO:0007669"/>
    <property type="project" value="UniProtKB-SubCell"/>
</dbReference>
<dbReference type="InterPro" id="IPR004498">
    <property type="entry name" value="Ribosomal_PrmA_MeTrfase"/>
</dbReference>
<name>A0A098YTE7_9BACT</name>
<keyword evidence="4 6" id="KW-0808">Transferase</keyword>
<dbReference type="GO" id="GO:0016279">
    <property type="term" value="F:protein-lysine N-methyltransferase activity"/>
    <property type="evidence" value="ECO:0007669"/>
    <property type="project" value="RHEA"/>
</dbReference>
<accession>A0A098YTE7</accession>
<evidence type="ECO:0000256" key="6">
    <source>
        <dbReference type="HAMAP-Rule" id="MF_00735"/>
    </source>
</evidence>
<proteinExistence type="inferred from homology"/>
<evidence type="ECO:0000256" key="2">
    <source>
        <dbReference type="ARBA" id="ARBA00022490"/>
    </source>
</evidence>
<evidence type="ECO:0000256" key="1">
    <source>
        <dbReference type="ARBA" id="ARBA00009741"/>
    </source>
</evidence>
<comment type="caution">
    <text evidence="7">The sequence shown here is derived from an EMBL/GenBank/DDBJ whole genome shotgun (WGS) entry which is preliminary data.</text>
</comment>
<dbReference type="EMBL" id="JRPQ01000101">
    <property type="protein sequence ID" value="KGI21923.1"/>
    <property type="molecule type" value="Genomic_DNA"/>
</dbReference>
<dbReference type="GO" id="GO:0032259">
    <property type="term" value="P:methylation"/>
    <property type="evidence" value="ECO:0007669"/>
    <property type="project" value="UniProtKB-KW"/>
</dbReference>
<evidence type="ECO:0000256" key="4">
    <source>
        <dbReference type="ARBA" id="ARBA00022679"/>
    </source>
</evidence>
<evidence type="ECO:0000256" key="3">
    <source>
        <dbReference type="ARBA" id="ARBA00022603"/>
    </source>
</evidence>
<dbReference type="RefSeq" id="WP_036927706.1">
    <property type="nucleotide sequence ID" value="NZ_JRPQ01000101.1"/>
</dbReference>
<keyword evidence="2 6" id="KW-0963">Cytoplasm</keyword>
<dbReference type="AlphaFoldDB" id="A0A098YTE7"/>
<feature type="binding site" evidence="6">
    <location>
        <position position="157"/>
    </location>
    <ligand>
        <name>S-adenosyl-L-methionine</name>
        <dbReference type="ChEBI" id="CHEBI:59789"/>
    </ligand>
</feature>
<dbReference type="NCBIfam" id="NF001785">
    <property type="entry name" value="PRK00517.2-2"/>
    <property type="match status" value="1"/>
</dbReference>
<dbReference type="CDD" id="cd02440">
    <property type="entry name" value="AdoMet_MTases"/>
    <property type="match status" value="1"/>
</dbReference>
<dbReference type="Proteomes" id="UP000029723">
    <property type="component" value="Unassembled WGS sequence"/>
</dbReference>
<dbReference type="PIRSF" id="PIRSF000401">
    <property type="entry name" value="RPL11_MTase"/>
    <property type="match status" value="1"/>
</dbReference>
<evidence type="ECO:0000256" key="5">
    <source>
        <dbReference type="ARBA" id="ARBA00022691"/>
    </source>
</evidence>
<keyword evidence="7" id="KW-0689">Ribosomal protein</keyword>
<keyword evidence="7" id="KW-0687">Ribonucleoprotein</keyword>
<dbReference type="Gene3D" id="3.40.50.150">
    <property type="entry name" value="Vaccinia Virus protein VP39"/>
    <property type="match status" value="1"/>
</dbReference>
<keyword evidence="5 6" id="KW-0949">S-adenosyl-L-methionine</keyword>
<dbReference type="PANTHER" id="PTHR43648">
    <property type="entry name" value="ELECTRON TRANSFER FLAVOPROTEIN BETA SUBUNIT LYSINE METHYLTRANSFERASE"/>
    <property type="match status" value="1"/>
</dbReference>
<comment type="similarity">
    <text evidence="1 6">Belongs to the methyltransferase superfamily. PrmA family.</text>
</comment>
<feature type="binding site" evidence="6">
    <location>
        <position position="179"/>
    </location>
    <ligand>
        <name>S-adenosyl-L-methionine</name>
        <dbReference type="ChEBI" id="CHEBI:59789"/>
    </ligand>
</feature>
<evidence type="ECO:0000313" key="7">
    <source>
        <dbReference type="EMBL" id="KGI21923.1"/>
    </source>
</evidence>
<dbReference type="PANTHER" id="PTHR43648:SF1">
    <property type="entry name" value="ELECTRON TRANSFER FLAVOPROTEIN BETA SUBUNIT LYSINE METHYLTRANSFERASE"/>
    <property type="match status" value="1"/>
</dbReference>
<feature type="binding site" evidence="6">
    <location>
        <position position="223"/>
    </location>
    <ligand>
        <name>S-adenosyl-L-methionine</name>
        <dbReference type="ChEBI" id="CHEBI:59789"/>
    </ligand>
</feature>
<evidence type="ECO:0000313" key="8">
    <source>
        <dbReference type="Proteomes" id="UP000029723"/>
    </source>
</evidence>
<dbReference type="InterPro" id="IPR029063">
    <property type="entry name" value="SAM-dependent_MTases_sf"/>
</dbReference>
<dbReference type="InterPro" id="IPR050078">
    <property type="entry name" value="Ribosomal_L11_MeTrfase_PrmA"/>
</dbReference>
<dbReference type="OrthoDB" id="9785995at2"/>
<comment type="function">
    <text evidence="6">Methylates ribosomal protein L11.</text>
</comment>
<feature type="binding site" evidence="6">
    <location>
        <position position="136"/>
    </location>
    <ligand>
        <name>S-adenosyl-L-methionine</name>
        <dbReference type="ChEBI" id="CHEBI:59789"/>
    </ligand>
</feature>
<dbReference type="HAMAP" id="MF_00735">
    <property type="entry name" value="Methyltr_PrmA"/>
    <property type="match status" value="1"/>
</dbReference>
<dbReference type="GO" id="GO:0005840">
    <property type="term" value="C:ribosome"/>
    <property type="evidence" value="ECO:0007669"/>
    <property type="project" value="UniProtKB-KW"/>
</dbReference>
<comment type="subcellular location">
    <subcellularLocation>
        <location evidence="6">Cytoplasm</location>
    </subcellularLocation>
</comment>
<dbReference type="Pfam" id="PF06325">
    <property type="entry name" value="PrmA"/>
    <property type="match status" value="1"/>
</dbReference>
<keyword evidence="3 6" id="KW-0489">Methyltransferase</keyword>